<keyword evidence="2" id="KW-0804">Transcription</keyword>
<evidence type="ECO:0000256" key="1">
    <source>
        <dbReference type="ARBA" id="ARBA00022478"/>
    </source>
</evidence>
<evidence type="ECO:0000256" key="3">
    <source>
        <dbReference type="SAM" id="MobiDB-lite"/>
    </source>
</evidence>
<dbReference type="PANTHER" id="PTHR47227:SF5">
    <property type="entry name" value="DNA-DIRECTED RNA POLYMERASES I, II, AND III SUBUNIT RPABC2"/>
    <property type="match status" value="1"/>
</dbReference>
<dbReference type="InterPro" id="IPR036161">
    <property type="entry name" value="RPB6/omega-like_sf"/>
</dbReference>
<dbReference type="GO" id="GO:0000428">
    <property type="term" value="C:DNA-directed RNA polymerase complex"/>
    <property type="evidence" value="ECO:0007669"/>
    <property type="project" value="UniProtKB-KW"/>
</dbReference>
<reference evidence="4" key="1">
    <citation type="journal article" date="2020" name="Nature">
        <title>Giant virus diversity and host interactions through global metagenomics.</title>
        <authorList>
            <person name="Schulz F."/>
            <person name="Roux S."/>
            <person name="Paez-Espino D."/>
            <person name="Jungbluth S."/>
            <person name="Walsh D.A."/>
            <person name="Denef V.J."/>
            <person name="McMahon K.D."/>
            <person name="Konstantinidis K.T."/>
            <person name="Eloe-Fadrosh E.A."/>
            <person name="Kyrpides N.C."/>
            <person name="Woyke T."/>
        </authorList>
    </citation>
    <scope>NUCLEOTIDE SEQUENCE</scope>
    <source>
        <strain evidence="4">GVMAG-M-3300020523-10</strain>
    </source>
</reference>
<protein>
    <submittedName>
        <fullName evidence="4">Uncharacterized protein</fullName>
    </submittedName>
</protein>
<dbReference type="GO" id="GO:0042797">
    <property type="term" value="P:tRNA transcription by RNA polymerase III"/>
    <property type="evidence" value="ECO:0007669"/>
    <property type="project" value="TreeGrafter"/>
</dbReference>
<accession>A0A6C0CC40</accession>
<dbReference type="GO" id="GO:0006366">
    <property type="term" value="P:transcription by RNA polymerase II"/>
    <property type="evidence" value="ECO:0007669"/>
    <property type="project" value="TreeGrafter"/>
</dbReference>
<dbReference type="PANTHER" id="PTHR47227">
    <property type="entry name" value="DNA-DIRECTED RNA POLYMERASE SUBUNIT K"/>
    <property type="match status" value="1"/>
</dbReference>
<keyword evidence="1" id="KW-0240">DNA-directed RNA polymerase</keyword>
<sequence length="231" mass="26881">MDDKANTELTEVDLEPEADTEVEIDPDVDLDIEQDNSGDEVSDNDDSIDDDDDNDDEDNDDETSIYKQQADAKKLDTDDKIGKKNIFDSEKTAYSKYDHDMEDLDESDFNKFNDDYKKNHILSHHNECLYKNYNEIKELCKVTKNKDGIIVDELHKTMPLLTKYEKTKILGMRLKQLNSGCSPYISVNEKIIDNNIIVLMELEQKVLPFIIQRPLPNNTFEYWKLQDLTIL</sequence>
<dbReference type="GO" id="GO:0003677">
    <property type="term" value="F:DNA binding"/>
    <property type="evidence" value="ECO:0007669"/>
    <property type="project" value="InterPro"/>
</dbReference>
<dbReference type="Gene3D" id="3.90.940.10">
    <property type="match status" value="1"/>
</dbReference>
<name>A0A6C0CC40_9ZZZZ</name>
<dbReference type="GO" id="GO:0006360">
    <property type="term" value="P:transcription by RNA polymerase I"/>
    <property type="evidence" value="ECO:0007669"/>
    <property type="project" value="TreeGrafter"/>
</dbReference>
<feature type="compositionally biased region" description="Acidic residues" evidence="3">
    <location>
        <begin position="10"/>
        <end position="63"/>
    </location>
</feature>
<dbReference type="AlphaFoldDB" id="A0A6C0CC40"/>
<feature type="region of interest" description="Disordered" evidence="3">
    <location>
        <begin position="1"/>
        <end position="71"/>
    </location>
</feature>
<evidence type="ECO:0000313" key="4">
    <source>
        <dbReference type="EMBL" id="QHT01907.1"/>
    </source>
</evidence>
<evidence type="ECO:0000256" key="2">
    <source>
        <dbReference type="ARBA" id="ARBA00023163"/>
    </source>
</evidence>
<dbReference type="EMBL" id="MN739383">
    <property type="protein sequence ID" value="QHT01907.1"/>
    <property type="molecule type" value="Genomic_DNA"/>
</dbReference>
<dbReference type="SUPFAM" id="SSF63562">
    <property type="entry name" value="RPB6/omega subunit-like"/>
    <property type="match status" value="1"/>
</dbReference>
<organism evidence="4">
    <name type="scientific">viral metagenome</name>
    <dbReference type="NCBI Taxonomy" id="1070528"/>
    <lineage>
        <taxon>unclassified sequences</taxon>
        <taxon>metagenomes</taxon>
        <taxon>organismal metagenomes</taxon>
    </lineage>
</organism>
<dbReference type="GO" id="GO:0003899">
    <property type="term" value="F:DNA-directed RNA polymerase activity"/>
    <property type="evidence" value="ECO:0007669"/>
    <property type="project" value="InterPro"/>
</dbReference>
<proteinExistence type="predicted"/>